<dbReference type="GO" id="GO:0003862">
    <property type="term" value="F:3-isopropylmalate dehydrogenase activity"/>
    <property type="evidence" value="ECO:0007669"/>
    <property type="project" value="InterPro"/>
</dbReference>
<dbReference type="EMBL" id="DRUB01000168">
    <property type="protein sequence ID" value="HHR96807.1"/>
    <property type="molecule type" value="Genomic_DNA"/>
</dbReference>
<dbReference type="PANTHER" id="PTHR11835:SF34">
    <property type="entry name" value="ISOCITRATE DEHYDROGENASE [NAD] SUBUNIT ALPHA, MITOCHONDRIAL"/>
    <property type="match status" value="1"/>
</dbReference>
<keyword evidence="5" id="KW-0560">Oxidoreductase</keyword>
<evidence type="ECO:0000259" key="7">
    <source>
        <dbReference type="SMART" id="SM01329"/>
    </source>
</evidence>
<feature type="domain" description="Isopropylmalate dehydrogenase-like" evidence="7">
    <location>
        <begin position="6"/>
        <end position="337"/>
    </location>
</feature>
<dbReference type="GO" id="GO:0051287">
    <property type="term" value="F:NAD binding"/>
    <property type="evidence" value="ECO:0007669"/>
    <property type="project" value="InterPro"/>
</dbReference>
<dbReference type="EMBL" id="DRZI01000046">
    <property type="protein sequence ID" value="HHP81292.1"/>
    <property type="molecule type" value="Genomic_DNA"/>
</dbReference>
<evidence type="ECO:0000256" key="6">
    <source>
        <dbReference type="ARBA" id="ARBA00023027"/>
    </source>
</evidence>
<dbReference type="GO" id="GO:0006099">
    <property type="term" value="P:tricarboxylic acid cycle"/>
    <property type="evidence" value="ECO:0007669"/>
    <property type="project" value="TreeGrafter"/>
</dbReference>
<dbReference type="InterPro" id="IPR024084">
    <property type="entry name" value="IsoPropMal-DH-like_dom"/>
</dbReference>
<dbReference type="InterPro" id="IPR019818">
    <property type="entry name" value="IsoCit/isopropylmalate_DH_CS"/>
</dbReference>
<gene>
    <name evidence="9" type="ORF">ENL47_08435</name>
    <name evidence="8" type="ORF">ENM84_01360</name>
</gene>
<dbReference type="GO" id="GO:0004449">
    <property type="term" value="F:isocitrate dehydrogenase (NAD+) activity"/>
    <property type="evidence" value="ECO:0007669"/>
    <property type="project" value="TreeGrafter"/>
</dbReference>
<dbReference type="GO" id="GO:0019298">
    <property type="term" value="P:coenzyme B biosynthetic process"/>
    <property type="evidence" value="ECO:0007669"/>
    <property type="project" value="UniProtKB-ARBA"/>
</dbReference>
<dbReference type="InterPro" id="IPR011828">
    <property type="entry name" value="LEU3_arc"/>
</dbReference>
<evidence type="ECO:0000256" key="5">
    <source>
        <dbReference type="ARBA" id="ARBA00023002"/>
    </source>
</evidence>
<dbReference type="FunFam" id="3.40.718.10:FF:000019">
    <property type="entry name" value="Homoisocitrate dehydrogenase"/>
    <property type="match status" value="1"/>
</dbReference>
<dbReference type="GO" id="GO:0009098">
    <property type="term" value="P:L-leucine biosynthetic process"/>
    <property type="evidence" value="ECO:0007669"/>
    <property type="project" value="InterPro"/>
</dbReference>
<keyword evidence="6" id="KW-0520">NAD</keyword>
<dbReference type="SUPFAM" id="SSF53659">
    <property type="entry name" value="Isocitrate/Isopropylmalate dehydrogenase-like"/>
    <property type="match status" value="1"/>
</dbReference>
<dbReference type="NCBIfam" id="TIGR02088">
    <property type="entry name" value="LEU3_arch"/>
    <property type="match status" value="1"/>
</dbReference>
<dbReference type="PROSITE" id="PS00470">
    <property type="entry name" value="IDH_IMDH"/>
    <property type="match status" value="1"/>
</dbReference>
<evidence type="ECO:0000256" key="1">
    <source>
        <dbReference type="ARBA" id="ARBA00001946"/>
    </source>
</evidence>
<organism evidence="9">
    <name type="scientific">Ignisphaera aggregans</name>
    <dbReference type="NCBI Taxonomy" id="334771"/>
    <lineage>
        <taxon>Archaea</taxon>
        <taxon>Thermoproteota</taxon>
        <taxon>Thermoprotei</taxon>
        <taxon>Desulfurococcales</taxon>
        <taxon>Desulfurococcaceae</taxon>
        <taxon>Ignisphaera</taxon>
    </lineage>
</organism>
<evidence type="ECO:0000256" key="3">
    <source>
        <dbReference type="ARBA" id="ARBA00022723"/>
    </source>
</evidence>
<evidence type="ECO:0000256" key="2">
    <source>
        <dbReference type="ARBA" id="ARBA00007769"/>
    </source>
</evidence>
<dbReference type="Gene3D" id="3.40.718.10">
    <property type="entry name" value="Isopropylmalate Dehydrogenase"/>
    <property type="match status" value="1"/>
</dbReference>
<protein>
    <submittedName>
        <fullName evidence="9">Isocitrate/isopropylmalate dehydrogenase family protein</fullName>
    </submittedName>
</protein>
<dbReference type="SMART" id="SM01329">
    <property type="entry name" value="Iso_dh"/>
    <property type="match status" value="1"/>
</dbReference>
<comment type="caution">
    <text evidence="9">The sequence shown here is derived from an EMBL/GenBank/DDBJ whole genome shotgun (WGS) entry which is preliminary data.</text>
</comment>
<dbReference type="Pfam" id="PF00180">
    <property type="entry name" value="Iso_dh"/>
    <property type="match status" value="1"/>
</dbReference>
<accession>A0A7C5UXH8</accession>
<proteinExistence type="inferred from homology"/>
<evidence type="ECO:0000313" key="8">
    <source>
        <dbReference type="EMBL" id="HHP81292.1"/>
    </source>
</evidence>
<keyword evidence="4" id="KW-0460">Magnesium</keyword>
<dbReference type="AlphaFoldDB" id="A0A7C5UXH8"/>
<name>A0A7C5UXH8_9CREN</name>
<dbReference type="PANTHER" id="PTHR11835">
    <property type="entry name" value="DECARBOXYLATING DEHYDROGENASES-ISOCITRATE, ISOPROPYLMALATE, TARTRATE"/>
    <property type="match status" value="1"/>
</dbReference>
<comment type="similarity">
    <text evidence="2">Belongs to the isocitrate and isopropylmalate dehydrogenases family.</text>
</comment>
<sequence>MRVAYQVAVIEGDGIGPEIVSAALKVLEKIEKKYNLNINIIKVEVGDRALARFGQAVPEESWRKIKSSDAILKGPVGESAGDVVVKIRRGLDLYANIRPAKVFPGVKALKSNIDLVIVRENTEDVYVRAEYMASDDVAIALRVISKKACKRIAKMAFDIASKRRRHLTVVHKANVLSLTDGLFKNIVYEIGKNMYPEITVDEMYIDAAVMDLVRKPERFDVIVTTNLYGDILSDLAAYVTGSIGLAASANIGDNKAMFEPIHGAAFDIAGKGIANPTAMILSLSWLLKWLGEQKKDSKMIVAGEEVEEAVIATLTEGRKLTSDLGGTASTQEFTDAVISKIPT</sequence>
<keyword evidence="3" id="KW-0479">Metal-binding</keyword>
<reference evidence="9" key="1">
    <citation type="journal article" date="2020" name="mSystems">
        <title>Genome- and Community-Level Interaction Insights into Carbon Utilization and Element Cycling Functions of Hydrothermarchaeota in Hydrothermal Sediment.</title>
        <authorList>
            <person name="Zhou Z."/>
            <person name="Liu Y."/>
            <person name="Xu W."/>
            <person name="Pan J."/>
            <person name="Luo Z.H."/>
            <person name="Li M."/>
        </authorList>
    </citation>
    <scope>NUCLEOTIDE SEQUENCE [LARGE SCALE GENOMIC DNA]</scope>
    <source>
        <strain evidence="9">SpSt-1</strain>
        <strain evidence="8">SpSt-1121</strain>
    </source>
</reference>
<evidence type="ECO:0000313" key="9">
    <source>
        <dbReference type="EMBL" id="HHR96807.1"/>
    </source>
</evidence>
<evidence type="ECO:0000256" key="4">
    <source>
        <dbReference type="ARBA" id="ARBA00022842"/>
    </source>
</evidence>
<comment type="cofactor">
    <cofactor evidence="1">
        <name>Mg(2+)</name>
        <dbReference type="ChEBI" id="CHEBI:18420"/>
    </cofactor>
</comment>
<dbReference type="GO" id="GO:0000287">
    <property type="term" value="F:magnesium ion binding"/>
    <property type="evidence" value="ECO:0007669"/>
    <property type="project" value="InterPro"/>
</dbReference>
<dbReference type="GO" id="GO:0006102">
    <property type="term" value="P:isocitrate metabolic process"/>
    <property type="evidence" value="ECO:0007669"/>
    <property type="project" value="TreeGrafter"/>
</dbReference>